<evidence type="ECO:0000313" key="1">
    <source>
        <dbReference type="EMBL" id="MBB3913342.1"/>
    </source>
</evidence>
<reference evidence="1 2" key="1">
    <citation type="submission" date="2020-08" db="EMBL/GenBank/DDBJ databases">
        <title>Genomic Encyclopedia of Type Strains, Phase IV (KMG-IV): sequencing the most valuable type-strain genomes for metagenomic binning, comparative biology and taxonomic classification.</title>
        <authorList>
            <person name="Goeker M."/>
        </authorList>
    </citation>
    <scope>NUCLEOTIDE SEQUENCE [LARGE SCALE GENOMIC DNA]</scope>
    <source>
        <strain evidence="1 2">DSM 19331</strain>
    </source>
</reference>
<accession>A0A7W6FGW5</accession>
<name>A0A7W6FGW5_9HYPH</name>
<dbReference type="EMBL" id="JACIDG010000002">
    <property type="protein sequence ID" value="MBB3913342.1"/>
    <property type="molecule type" value="Genomic_DNA"/>
</dbReference>
<organism evidence="1 2">
    <name type="scientific">Rhizobium fabae</name>
    <dbReference type="NCBI Taxonomy" id="573179"/>
    <lineage>
        <taxon>Bacteria</taxon>
        <taxon>Pseudomonadati</taxon>
        <taxon>Pseudomonadota</taxon>
        <taxon>Alphaproteobacteria</taxon>
        <taxon>Hyphomicrobiales</taxon>
        <taxon>Rhizobiaceae</taxon>
        <taxon>Rhizobium/Agrobacterium group</taxon>
        <taxon>Rhizobium</taxon>
    </lineage>
</organism>
<dbReference type="Proteomes" id="UP000545490">
    <property type="component" value="Unassembled WGS sequence"/>
</dbReference>
<sequence>MTKSADAVSILRRGKLVGTGKVGELSTAEMAAMMIGDVKLAELDSRLPVAEAARPVLTVSQVKAPIAPA</sequence>
<proteinExistence type="predicted"/>
<gene>
    <name evidence="1" type="ORF">GGQ65_000611</name>
</gene>
<protein>
    <submittedName>
        <fullName evidence="1">ABC-type uncharacterized transport system ATPase subunit</fullName>
    </submittedName>
</protein>
<dbReference type="AlphaFoldDB" id="A0A7W6FGW5"/>
<comment type="caution">
    <text evidence="1">The sequence shown here is derived from an EMBL/GenBank/DDBJ whole genome shotgun (WGS) entry which is preliminary data.</text>
</comment>
<evidence type="ECO:0000313" key="2">
    <source>
        <dbReference type="Proteomes" id="UP000545490"/>
    </source>
</evidence>